<name>A0A0R3KRH5_9BRAD</name>
<gene>
    <name evidence="2" type="ORF">CP49_38165</name>
</gene>
<reference evidence="2 3" key="1">
    <citation type="submission" date="2014-03" db="EMBL/GenBank/DDBJ databases">
        <title>Bradyrhizobium valentinum sp. nov., isolated from effective nodules of Lupinus mariae-josephae, a lupine endemic of basic-lime soils in Eastern Spain.</title>
        <authorList>
            <person name="Duran D."/>
            <person name="Rey L."/>
            <person name="Navarro A."/>
            <person name="Busquets A."/>
            <person name="Imperial J."/>
            <person name="Ruiz-Argueso T."/>
        </authorList>
    </citation>
    <scope>NUCLEOTIDE SEQUENCE [LARGE SCALE GENOMIC DNA]</scope>
    <source>
        <strain evidence="2 3">LmjM3</strain>
    </source>
</reference>
<feature type="region of interest" description="Disordered" evidence="1">
    <location>
        <begin position="91"/>
        <end position="110"/>
    </location>
</feature>
<evidence type="ECO:0000313" key="3">
    <source>
        <dbReference type="Proteomes" id="UP000051913"/>
    </source>
</evidence>
<dbReference type="EMBL" id="LLXX01000178">
    <property type="protein sequence ID" value="KRQ98246.1"/>
    <property type="molecule type" value="Genomic_DNA"/>
</dbReference>
<comment type="caution">
    <text evidence="2">The sequence shown here is derived from an EMBL/GenBank/DDBJ whole genome shotgun (WGS) entry which is preliminary data.</text>
</comment>
<evidence type="ECO:0000313" key="2">
    <source>
        <dbReference type="EMBL" id="KRQ98246.1"/>
    </source>
</evidence>
<protein>
    <submittedName>
        <fullName evidence="2">Uncharacterized protein</fullName>
    </submittedName>
</protein>
<organism evidence="2 3">
    <name type="scientific">Bradyrhizobium valentinum</name>
    <dbReference type="NCBI Taxonomy" id="1518501"/>
    <lineage>
        <taxon>Bacteria</taxon>
        <taxon>Pseudomonadati</taxon>
        <taxon>Pseudomonadota</taxon>
        <taxon>Alphaproteobacteria</taxon>
        <taxon>Hyphomicrobiales</taxon>
        <taxon>Nitrobacteraceae</taxon>
        <taxon>Bradyrhizobium</taxon>
    </lineage>
</organism>
<proteinExistence type="predicted"/>
<dbReference type="AlphaFoldDB" id="A0A0R3KRH5"/>
<dbReference type="Proteomes" id="UP000051913">
    <property type="component" value="Unassembled WGS sequence"/>
</dbReference>
<keyword evidence="3" id="KW-1185">Reference proteome</keyword>
<sequence length="110" mass="12288">MPERTYSRESDIDATRASARLAGLDIDIIHRQSPNGDWEQISVNLRATPSFEALGSSFEAANPFTFWVQATRFMWMPWLLTAQTMMLPASRPRTLPGAVHPEQEAPTANG</sequence>
<evidence type="ECO:0000256" key="1">
    <source>
        <dbReference type="SAM" id="MobiDB-lite"/>
    </source>
</evidence>
<accession>A0A0R3KRH5</accession>